<dbReference type="InterPro" id="IPR013325">
    <property type="entry name" value="RNA_pol_sigma_r2"/>
</dbReference>
<dbReference type="InterPro" id="IPR014327">
    <property type="entry name" value="RNA_pol_sigma70_bacteroid"/>
</dbReference>
<dbReference type="GO" id="GO:0003677">
    <property type="term" value="F:DNA binding"/>
    <property type="evidence" value="ECO:0007669"/>
    <property type="project" value="InterPro"/>
</dbReference>
<dbReference type="Gene3D" id="1.10.10.10">
    <property type="entry name" value="Winged helix-like DNA-binding domain superfamily/Winged helix DNA-binding domain"/>
    <property type="match status" value="1"/>
</dbReference>
<dbReference type="PANTHER" id="PTHR43133">
    <property type="entry name" value="RNA POLYMERASE ECF-TYPE SIGMA FACTO"/>
    <property type="match status" value="1"/>
</dbReference>
<evidence type="ECO:0000256" key="4">
    <source>
        <dbReference type="ARBA" id="ARBA00023163"/>
    </source>
</evidence>
<dbReference type="OrthoDB" id="1097528at2"/>
<keyword evidence="4" id="KW-0804">Transcription</keyword>
<dbReference type="AlphaFoldDB" id="A0A1G9JVD7"/>
<dbReference type="SUPFAM" id="SSF88946">
    <property type="entry name" value="Sigma2 domain of RNA polymerase sigma factors"/>
    <property type="match status" value="1"/>
</dbReference>
<name>A0A1G9JVD7_9SPHI</name>
<dbReference type="InterPro" id="IPR007627">
    <property type="entry name" value="RNA_pol_sigma70_r2"/>
</dbReference>
<feature type="domain" description="RNA polymerase sigma factor 70 region 4 type 2" evidence="6">
    <location>
        <begin position="121"/>
        <end position="172"/>
    </location>
</feature>
<accession>A0A1G9JVD7</accession>
<gene>
    <name evidence="7" type="ORF">SAMN05421820_101386</name>
</gene>
<evidence type="ECO:0000313" key="8">
    <source>
        <dbReference type="Proteomes" id="UP000183200"/>
    </source>
</evidence>
<comment type="similarity">
    <text evidence="1">Belongs to the sigma-70 factor family. ECF subfamily.</text>
</comment>
<dbReference type="InterPro" id="IPR014284">
    <property type="entry name" value="RNA_pol_sigma-70_dom"/>
</dbReference>
<evidence type="ECO:0000259" key="5">
    <source>
        <dbReference type="Pfam" id="PF04542"/>
    </source>
</evidence>
<dbReference type="NCBIfam" id="TIGR02985">
    <property type="entry name" value="Sig70_bacteroi1"/>
    <property type="match status" value="1"/>
</dbReference>
<dbReference type="Pfam" id="PF08281">
    <property type="entry name" value="Sigma70_r4_2"/>
    <property type="match status" value="1"/>
</dbReference>
<dbReference type="EMBL" id="FNGY01000001">
    <property type="protein sequence ID" value="SDL41498.1"/>
    <property type="molecule type" value="Genomic_DNA"/>
</dbReference>
<dbReference type="Pfam" id="PF04542">
    <property type="entry name" value="Sigma70_r2"/>
    <property type="match status" value="1"/>
</dbReference>
<keyword evidence="8" id="KW-1185">Reference proteome</keyword>
<keyword evidence="3" id="KW-0731">Sigma factor</keyword>
<organism evidence="7 8">
    <name type="scientific">Pedobacter steynii</name>
    <dbReference type="NCBI Taxonomy" id="430522"/>
    <lineage>
        <taxon>Bacteria</taxon>
        <taxon>Pseudomonadati</taxon>
        <taxon>Bacteroidota</taxon>
        <taxon>Sphingobacteriia</taxon>
        <taxon>Sphingobacteriales</taxon>
        <taxon>Sphingobacteriaceae</taxon>
        <taxon>Pedobacter</taxon>
    </lineage>
</organism>
<reference evidence="8" key="1">
    <citation type="submission" date="2016-10" db="EMBL/GenBank/DDBJ databases">
        <authorList>
            <person name="Varghese N."/>
            <person name="Submissions S."/>
        </authorList>
    </citation>
    <scope>NUCLEOTIDE SEQUENCE [LARGE SCALE GENOMIC DNA]</scope>
    <source>
        <strain evidence="8">DSM 19110</strain>
    </source>
</reference>
<proteinExistence type="inferred from homology"/>
<dbReference type="RefSeq" id="WP_074604425.1">
    <property type="nucleotide sequence ID" value="NZ_FNGY01000001.1"/>
</dbReference>
<dbReference type="PANTHER" id="PTHR43133:SF46">
    <property type="entry name" value="RNA POLYMERASE SIGMA-70 FACTOR ECF SUBFAMILY"/>
    <property type="match status" value="1"/>
</dbReference>
<feature type="domain" description="RNA polymerase sigma-70 region 2" evidence="5">
    <location>
        <begin position="27"/>
        <end position="93"/>
    </location>
</feature>
<keyword evidence="2" id="KW-0805">Transcription regulation</keyword>
<dbReference type="GO" id="GO:0016987">
    <property type="term" value="F:sigma factor activity"/>
    <property type="evidence" value="ECO:0007669"/>
    <property type="project" value="UniProtKB-KW"/>
</dbReference>
<dbReference type="SUPFAM" id="SSF88659">
    <property type="entry name" value="Sigma3 and sigma4 domains of RNA polymerase sigma factors"/>
    <property type="match status" value="1"/>
</dbReference>
<evidence type="ECO:0000256" key="2">
    <source>
        <dbReference type="ARBA" id="ARBA00023015"/>
    </source>
</evidence>
<sequence length="192" mass="22240">MGGYVNFSDQELLEELRLGNRVAFTELFNRYWKKLLAVSYAYTKDRSSAEEIVQEVFIGLWNRKDQLNIKTLEPYLATAVKFSVFKSIHQQKRREELTMLNYQTELVALDEEKIHAKFLQEYIDGIVEQLPEKCRLVFKYSRNDGLSIPEIAAEMNIAEKTVEAHLTKALKTIKKDLNSSGTFLIALSLLIK</sequence>
<dbReference type="Gene3D" id="1.10.1740.10">
    <property type="match status" value="1"/>
</dbReference>
<dbReference type="InterPro" id="IPR036388">
    <property type="entry name" value="WH-like_DNA-bd_sf"/>
</dbReference>
<protein>
    <submittedName>
        <fullName evidence="7">RNA polymerase sigma-70 factor, ECF subfamily</fullName>
    </submittedName>
</protein>
<dbReference type="InterPro" id="IPR039425">
    <property type="entry name" value="RNA_pol_sigma-70-like"/>
</dbReference>
<evidence type="ECO:0000259" key="6">
    <source>
        <dbReference type="Pfam" id="PF08281"/>
    </source>
</evidence>
<evidence type="ECO:0000256" key="1">
    <source>
        <dbReference type="ARBA" id="ARBA00010641"/>
    </source>
</evidence>
<dbReference type="InterPro" id="IPR013249">
    <property type="entry name" value="RNA_pol_sigma70_r4_t2"/>
</dbReference>
<dbReference type="Proteomes" id="UP000183200">
    <property type="component" value="Unassembled WGS sequence"/>
</dbReference>
<dbReference type="InterPro" id="IPR013324">
    <property type="entry name" value="RNA_pol_sigma_r3/r4-like"/>
</dbReference>
<dbReference type="GO" id="GO:0006352">
    <property type="term" value="P:DNA-templated transcription initiation"/>
    <property type="evidence" value="ECO:0007669"/>
    <property type="project" value="InterPro"/>
</dbReference>
<dbReference type="NCBIfam" id="TIGR02937">
    <property type="entry name" value="sigma70-ECF"/>
    <property type="match status" value="1"/>
</dbReference>
<evidence type="ECO:0000256" key="3">
    <source>
        <dbReference type="ARBA" id="ARBA00023082"/>
    </source>
</evidence>
<evidence type="ECO:0000313" key="7">
    <source>
        <dbReference type="EMBL" id="SDL41498.1"/>
    </source>
</evidence>